<dbReference type="PIRSF" id="PIRSF006060">
    <property type="entry name" value="AA_transporter"/>
    <property type="match status" value="1"/>
</dbReference>
<evidence type="ECO:0000256" key="5">
    <source>
        <dbReference type="ARBA" id="ARBA00023136"/>
    </source>
</evidence>
<evidence type="ECO:0000313" key="7">
    <source>
        <dbReference type="EMBL" id="MQL54321.1"/>
    </source>
</evidence>
<feature type="transmembrane region" description="Helical" evidence="6">
    <location>
        <begin position="422"/>
        <end position="439"/>
    </location>
</feature>
<reference evidence="7 10" key="1">
    <citation type="submission" date="2019-10" db="EMBL/GenBank/DDBJ databases">
        <title>Comparative genomics of sulfur disproportionating microorganisms.</title>
        <authorList>
            <person name="Ward L.M."/>
            <person name="Bertran E."/>
            <person name="Johnston D."/>
        </authorList>
    </citation>
    <scope>NUCLEOTIDE SEQUENCE [LARGE SCALE GENOMIC DNA]</scope>
    <source>
        <strain evidence="7 10">DSM 3772</strain>
    </source>
</reference>
<dbReference type="KEGG" id="aamb:D1866_09275"/>
<feature type="transmembrane region" description="Helical" evidence="6">
    <location>
        <begin position="368"/>
        <end position="388"/>
    </location>
</feature>
<evidence type="ECO:0000256" key="1">
    <source>
        <dbReference type="ARBA" id="ARBA00004651"/>
    </source>
</evidence>
<comment type="subcellular location">
    <subcellularLocation>
        <location evidence="1">Cell membrane</location>
        <topology evidence="1">Multi-pass membrane protein</topology>
    </subcellularLocation>
</comment>
<dbReference type="PANTHER" id="PTHR42770">
    <property type="entry name" value="AMINO ACID TRANSPORTER-RELATED"/>
    <property type="match status" value="1"/>
</dbReference>
<dbReference type="Proteomes" id="UP000474054">
    <property type="component" value="Unassembled WGS sequence"/>
</dbReference>
<evidence type="ECO:0000313" key="8">
    <source>
        <dbReference type="EMBL" id="QGR22148.1"/>
    </source>
</evidence>
<feature type="transmembrane region" description="Helical" evidence="6">
    <location>
        <begin position="264"/>
        <end position="286"/>
    </location>
</feature>
<dbReference type="InterPro" id="IPR050367">
    <property type="entry name" value="APC_superfamily"/>
</dbReference>
<keyword evidence="2" id="KW-1003">Cell membrane</keyword>
<evidence type="ECO:0000313" key="9">
    <source>
        <dbReference type="Proteomes" id="UP000426328"/>
    </source>
</evidence>
<dbReference type="GeneID" id="42779920"/>
<dbReference type="InterPro" id="IPR002293">
    <property type="entry name" value="AA/rel_permease1"/>
</dbReference>
<name>A0A650CWJ5_ACIAM</name>
<feature type="transmembrane region" description="Helical" evidence="6">
    <location>
        <begin position="321"/>
        <end position="347"/>
    </location>
</feature>
<dbReference type="PANTHER" id="PTHR42770:SF7">
    <property type="entry name" value="MEMBRANE PROTEIN"/>
    <property type="match status" value="1"/>
</dbReference>
<keyword evidence="9" id="KW-1185">Reference proteome</keyword>
<evidence type="ECO:0000256" key="2">
    <source>
        <dbReference type="ARBA" id="ARBA00022475"/>
    </source>
</evidence>
<organism evidence="8 9">
    <name type="scientific">Acidianus ambivalens</name>
    <name type="common">Desulfurolobus ambivalens</name>
    <dbReference type="NCBI Taxonomy" id="2283"/>
    <lineage>
        <taxon>Archaea</taxon>
        <taxon>Thermoproteota</taxon>
        <taxon>Thermoprotei</taxon>
        <taxon>Sulfolobales</taxon>
        <taxon>Sulfolobaceae</taxon>
        <taxon>Acidianus</taxon>
    </lineage>
</organism>
<evidence type="ECO:0000256" key="6">
    <source>
        <dbReference type="SAM" id="Phobius"/>
    </source>
</evidence>
<protein>
    <submittedName>
        <fullName evidence="8">Amino acid permease</fullName>
    </submittedName>
</protein>
<keyword evidence="4 6" id="KW-1133">Transmembrane helix</keyword>
<evidence type="ECO:0000256" key="4">
    <source>
        <dbReference type="ARBA" id="ARBA00022989"/>
    </source>
</evidence>
<dbReference type="GO" id="GO:0005886">
    <property type="term" value="C:plasma membrane"/>
    <property type="evidence" value="ECO:0007669"/>
    <property type="project" value="UniProtKB-SubCell"/>
</dbReference>
<keyword evidence="5 6" id="KW-0472">Membrane</keyword>
<sequence length="502" mass="55107">MSNKGLIFVRNSSGLTKKVSLLDAVMLNIGNMSAGLVLFTAVTPLDQPGALLWVTSIIGFIFAIPQLIVYTLLNKEIQRTGGDYIWISRILNGPLGAVMAMILMFQSAAFFALTAFFFSSAVQSVLQLIGEINSIPSLLSLSNIIVSPIYSYIIGAIAFTVFIAINIFKAKWGYSVITSLGIISVSITILAFIILVIHMGDFKTAIIPFLKATKSLPPSSYYVPGFSWASTLAMLPVLALFAYPWMQAGPAVSAEFKSSKIVNYNILLALVFTGIIITLGLFILYYEGGYCFTTYEFINNGYVYNFWSVAIGLSNNYILEWILGIGLMSWELLVLSYGVLVFSRYIFALAFDRVLPEIFTKLNQGGSPVYTHLFDLILTLLFLILPVISINGALALYGTTFIGATYFLIVSIAGVKYGLTKNKILLLVASIISTGYFAYLDYQASTNPLFGFMESNGSINVITLIFAIILIIGGVLTYIIAYLRNKARGIDINMVYKEIPPE</sequence>
<dbReference type="EMBL" id="WHYS01000001">
    <property type="protein sequence ID" value="MQL54321.1"/>
    <property type="molecule type" value="Genomic_DNA"/>
</dbReference>
<evidence type="ECO:0000313" key="10">
    <source>
        <dbReference type="Proteomes" id="UP000474054"/>
    </source>
</evidence>
<dbReference type="RefSeq" id="WP_152939290.1">
    <property type="nucleotide sequence ID" value="NZ_CP045482.1"/>
</dbReference>
<feature type="transmembrane region" description="Helical" evidence="6">
    <location>
        <begin position="94"/>
        <end position="118"/>
    </location>
</feature>
<feature type="transmembrane region" description="Helical" evidence="6">
    <location>
        <begin position="220"/>
        <end position="243"/>
    </location>
</feature>
<dbReference type="GO" id="GO:0022857">
    <property type="term" value="F:transmembrane transporter activity"/>
    <property type="evidence" value="ECO:0007669"/>
    <property type="project" value="InterPro"/>
</dbReference>
<feature type="transmembrane region" description="Helical" evidence="6">
    <location>
        <begin position="21"/>
        <end position="44"/>
    </location>
</feature>
<dbReference type="AlphaFoldDB" id="A0A650CWJ5"/>
<feature type="transmembrane region" description="Helical" evidence="6">
    <location>
        <begin position="394"/>
        <end position="415"/>
    </location>
</feature>
<feature type="transmembrane region" description="Helical" evidence="6">
    <location>
        <begin position="50"/>
        <end position="73"/>
    </location>
</feature>
<dbReference type="Gene3D" id="1.20.1740.10">
    <property type="entry name" value="Amino acid/polyamine transporter I"/>
    <property type="match status" value="1"/>
</dbReference>
<reference evidence="8 9" key="2">
    <citation type="submission" date="2019-10" db="EMBL/GenBank/DDBJ databases">
        <title>Genome Sequences from Six Type Strain Members of the Archaeal Family Sulfolobaceae: Acidianus ambivalens, Acidianus infernus, Metallosphaera prunae, Stygiolobus azoricus, Sulfolobus metallicus, and Sulfurisphaera ohwakuensis.</title>
        <authorList>
            <person name="Counts J.A."/>
            <person name="Kelly R.M."/>
        </authorList>
    </citation>
    <scope>NUCLEOTIDE SEQUENCE [LARGE SCALE GENOMIC DNA]</scope>
    <source>
        <strain evidence="8 9">LEI 10</strain>
    </source>
</reference>
<evidence type="ECO:0000256" key="3">
    <source>
        <dbReference type="ARBA" id="ARBA00022692"/>
    </source>
</evidence>
<dbReference type="Proteomes" id="UP000426328">
    <property type="component" value="Chromosome"/>
</dbReference>
<keyword evidence="3 6" id="KW-0812">Transmembrane</keyword>
<feature type="transmembrane region" description="Helical" evidence="6">
    <location>
        <begin position="459"/>
        <end position="483"/>
    </location>
</feature>
<feature type="transmembrane region" description="Helical" evidence="6">
    <location>
        <begin position="180"/>
        <end position="200"/>
    </location>
</feature>
<feature type="transmembrane region" description="Helical" evidence="6">
    <location>
        <begin position="149"/>
        <end position="168"/>
    </location>
</feature>
<dbReference type="EMBL" id="CP045482">
    <property type="protein sequence ID" value="QGR22148.1"/>
    <property type="molecule type" value="Genomic_DNA"/>
</dbReference>
<dbReference type="Pfam" id="PF13520">
    <property type="entry name" value="AA_permease_2"/>
    <property type="match status" value="1"/>
</dbReference>
<proteinExistence type="predicted"/>
<accession>A0A650CWJ5</accession>
<gene>
    <name evidence="8" type="ORF">D1866_09275</name>
    <name evidence="7" type="ORF">GFB69_00715</name>
</gene>